<organism evidence="1">
    <name type="scientific">Prunus dulcis</name>
    <name type="common">Almond</name>
    <name type="synonym">Amygdalus dulcis</name>
    <dbReference type="NCBI Taxonomy" id="3755"/>
    <lineage>
        <taxon>Eukaryota</taxon>
        <taxon>Viridiplantae</taxon>
        <taxon>Streptophyta</taxon>
        <taxon>Embryophyta</taxon>
        <taxon>Tracheophyta</taxon>
        <taxon>Spermatophyta</taxon>
        <taxon>Magnoliopsida</taxon>
        <taxon>eudicotyledons</taxon>
        <taxon>Gunneridae</taxon>
        <taxon>Pentapetalae</taxon>
        <taxon>rosids</taxon>
        <taxon>fabids</taxon>
        <taxon>Rosales</taxon>
        <taxon>Rosaceae</taxon>
        <taxon>Amygdaloideae</taxon>
        <taxon>Amygdaleae</taxon>
        <taxon>Prunus</taxon>
    </lineage>
</organism>
<dbReference type="EMBL" id="AP020362">
    <property type="protein sequence ID" value="BBN67255.1"/>
    <property type="molecule type" value="Genomic_DNA"/>
</dbReference>
<protein>
    <submittedName>
        <fullName evidence="1">snRNA activating complex family protein</fullName>
    </submittedName>
</protein>
<dbReference type="AlphaFoldDB" id="A0A5H2XLD8"/>
<proteinExistence type="predicted"/>
<name>A0A5H2XLD8_PRUDU</name>
<accession>A0A5H2XLD8</accession>
<sequence>MALLTLSRNPTLFLSDLRLTLPHRPPSLCALSLSLCLSLNSSLSRSLSLSLSLSVTSLSLLETRDSFSFSKPNQTSIQYHWFLERILVNFGGLWFILRLLRCSFLWSELPELCLCTEVRLFDTLSNWNNDDGEAMGAAKHVLVMGCKI</sequence>
<evidence type="ECO:0000313" key="1">
    <source>
        <dbReference type="EMBL" id="BBN67255.1"/>
    </source>
</evidence>
<gene>
    <name evidence="1" type="ORF">Prudu_25S000200</name>
</gene>
<reference evidence="1" key="1">
    <citation type="journal article" date="2019" name="Science">
        <title>Mutation of a bHLH transcription factor allowed almond domestication.</title>
        <authorList>
            <person name="Sanchez-Perez R."/>
            <person name="Pavan S."/>
            <person name="Mazzeo R."/>
            <person name="Moldovan C."/>
            <person name="Aiese Cigliano R."/>
            <person name="Del Cueto J."/>
            <person name="Ricciardi F."/>
            <person name="Lotti C."/>
            <person name="Ricciardi L."/>
            <person name="Dicenta F."/>
            <person name="Lopez-Marques R.L."/>
            <person name="Lindberg Moller B."/>
        </authorList>
    </citation>
    <scope>NUCLEOTIDE SEQUENCE</scope>
</reference>